<dbReference type="PANTHER" id="PTHR43736">
    <property type="entry name" value="ADP-RIBOSE PYROPHOSPHATASE"/>
    <property type="match status" value="1"/>
</dbReference>
<sequence>MGHIRNVLAWGPFVTVDTIIEIGHGIVLIRRKNPPFGWALPGGFVDYGESLEEAAAREAAEETRLRVYDLRQMHTYSAPGRDPRFQTVTTVFVAKAKGRPKAASDAGAAGVFSSKEWKKLDLAFDHRQVLEDYLRFKKG</sequence>
<accession>A0A410P7Q7</accession>
<dbReference type="Pfam" id="PF00293">
    <property type="entry name" value="NUDIX"/>
    <property type="match status" value="1"/>
</dbReference>
<dbReference type="InterPro" id="IPR000086">
    <property type="entry name" value="NUDIX_hydrolase_dom"/>
</dbReference>
<organism evidence="4 5">
    <name type="scientific">Velamenicoccus archaeovorus</name>
    <dbReference type="NCBI Taxonomy" id="1930593"/>
    <lineage>
        <taxon>Bacteria</taxon>
        <taxon>Pseudomonadati</taxon>
        <taxon>Candidatus Omnitrophota</taxon>
        <taxon>Candidatus Velamenicoccus</taxon>
    </lineage>
</organism>
<evidence type="ECO:0000259" key="3">
    <source>
        <dbReference type="PROSITE" id="PS51462"/>
    </source>
</evidence>
<dbReference type="AlphaFoldDB" id="A0A410P7Q7"/>
<dbReference type="Proteomes" id="UP000287243">
    <property type="component" value="Chromosome"/>
</dbReference>
<dbReference type="InterPro" id="IPR020084">
    <property type="entry name" value="NUDIX_hydrolase_CS"/>
</dbReference>
<name>A0A410P7Q7_VELA1</name>
<comment type="similarity">
    <text evidence="2">Belongs to the Nudix hydrolase family.</text>
</comment>
<feature type="domain" description="Nudix hydrolase" evidence="3">
    <location>
        <begin position="9"/>
        <end position="134"/>
    </location>
</feature>
<dbReference type="EMBL" id="CP019384">
    <property type="protein sequence ID" value="QAT18061.1"/>
    <property type="molecule type" value="Genomic_DNA"/>
</dbReference>
<keyword evidence="5" id="KW-1185">Reference proteome</keyword>
<dbReference type="SUPFAM" id="SSF55811">
    <property type="entry name" value="Nudix"/>
    <property type="match status" value="1"/>
</dbReference>
<keyword evidence="1 2" id="KW-0378">Hydrolase</keyword>
<evidence type="ECO:0000313" key="5">
    <source>
        <dbReference type="Proteomes" id="UP000287243"/>
    </source>
</evidence>
<dbReference type="PROSITE" id="PS00893">
    <property type="entry name" value="NUDIX_BOX"/>
    <property type="match status" value="1"/>
</dbReference>
<protein>
    <submittedName>
        <fullName evidence="4">ADP-ribose pyrophosphatase</fullName>
    </submittedName>
</protein>
<gene>
    <name evidence="4" type="ORF">BU251_07180</name>
</gene>
<dbReference type="KEGG" id="vai:BU251_07180"/>
<proteinExistence type="inferred from homology"/>
<dbReference type="PRINTS" id="PR00502">
    <property type="entry name" value="NUDIXFAMILY"/>
</dbReference>
<evidence type="ECO:0000313" key="4">
    <source>
        <dbReference type="EMBL" id="QAT18061.1"/>
    </source>
</evidence>
<dbReference type="PROSITE" id="PS51462">
    <property type="entry name" value="NUDIX"/>
    <property type="match status" value="1"/>
</dbReference>
<dbReference type="InterPro" id="IPR015797">
    <property type="entry name" value="NUDIX_hydrolase-like_dom_sf"/>
</dbReference>
<dbReference type="GO" id="GO:0016787">
    <property type="term" value="F:hydrolase activity"/>
    <property type="evidence" value="ECO:0007669"/>
    <property type="project" value="UniProtKB-KW"/>
</dbReference>
<dbReference type="InterPro" id="IPR020476">
    <property type="entry name" value="Nudix_hydrolase"/>
</dbReference>
<evidence type="ECO:0000256" key="2">
    <source>
        <dbReference type="RuleBase" id="RU003476"/>
    </source>
</evidence>
<evidence type="ECO:0000256" key="1">
    <source>
        <dbReference type="ARBA" id="ARBA00022801"/>
    </source>
</evidence>
<dbReference type="CDD" id="cd18873">
    <property type="entry name" value="NUDIX_NadM_like"/>
    <property type="match status" value="1"/>
</dbReference>
<dbReference type="Gene3D" id="3.90.79.10">
    <property type="entry name" value="Nucleoside Triphosphate Pyrophosphohydrolase"/>
    <property type="match status" value="1"/>
</dbReference>
<dbReference type="PANTHER" id="PTHR43736:SF1">
    <property type="entry name" value="DIHYDRONEOPTERIN TRIPHOSPHATE DIPHOSPHATASE"/>
    <property type="match status" value="1"/>
</dbReference>
<reference evidence="4 5" key="1">
    <citation type="submission" date="2017-01" db="EMBL/GenBank/DDBJ databases">
        <title>First insights into the biology of 'candidatus Vampirococcus archaeovorus'.</title>
        <authorList>
            <person name="Kizina J."/>
            <person name="Jordan S."/>
            <person name="Stueber K."/>
            <person name="Reinhardt R."/>
            <person name="Harder J."/>
        </authorList>
    </citation>
    <scope>NUCLEOTIDE SEQUENCE [LARGE SCALE GENOMIC DNA]</scope>
    <source>
        <strain evidence="4 5">LiM</strain>
    </source>
</reference>